<protein>
    <submittedName>
        <fullName evidence="1">Ypt/Rab-GAP domain of gyp1p superfamily protein</fullName>
    </submittedName>
</protein>
<organism evidence="1">
    <name type="scientific">Zea mays</name>
    <name type="common">Maize</name>
    <dbReference type="NCBI Taxonomy" id="4577"/>
    <lineage>
        <taxon>Eukaryota</taxon>
        <taxon>Viridiplantae</taxon>
        <taxon>Streptophyta</taxon>
        <taxon>Embryophyta</taxon>
        <taxon>Tracheophyta</taxon>
        <taxon>Spermatophyta</taxon>
        <taxon>Magnoliopsida</taxon>
        <taxon>Liliopsida</taxon>
        <taxon>Poales</taxon>
        <taxon>Poaceae</taxon>
        <taxon>PACMAD clade</taxon>
        <taxon>Panicoideae</taxon>
        <taxon>Andropogonodae</taxon>
        <taxon>Andropogoneae</taxon>
        <taxon>Tripsacinae</taxon>
        <taxon>Zea</taxon>
    </lineage>
</organism>
<dbReference type="ExpressionAtlas" id="A0A1D6G6S4">
    <property type="expression patterns" value="baseline and differential"/>
</dbReference>
<gene>
    <name evidence="1" type="ORF">ZEAMMB73_Zm00001d012126</name>
</gene>
<dbReference type="InterPro" id="IPR000195">
    <property type="entry name" value="Rab-GAP-TBC_dom"/>
</dbReference>
<dbReference type="EMBL" id="CM000784">
    <property type="protein sequence ID" value="AQK98895.1"/>
    <property type="molecule type" value="Genomic_DNA"/>
</dbReference>
<dbReference type="FunFam" id="1.10.8.270:FF:000024">
    <property type="entry name" value="TBC1 domain family member 13"/>
    <property type="match status" value="1"/>
</dbReference>
<proteinExistence type="predicted"/>
<dbReference type="Pfam" id="PF00566">
    <property type="entry name" value="RabGAP-TBC"/>
    <property type="match status" value="1"/>
</dbReference>
<dbReference type="PANTHER" id="PTHR22957">
    <property type="entry name" value="TBC1 DOMAIN FAMILY MEMBER GTPASE-ACTIVATING PROTEIN"/>
    <property type="match status" value="1"/>
</dbReference>
<dbReference type="SUPFAM" id="SSF47923">
    <property type="entry name" value="Ypt/Rab-GAP domain of gyp1p"/>
    <property type="match status" value="1"/>
</dbReference>
<dbReference type="AlphaFoldDB" id="A0A1D6G6S4"/>
<dbReference type="PANTHER" id="PTHR22957:SF27">
    <property type="entry name" value="TBC1 DOMAIN FAMILY MEMBER 13"/>
    <property type="match status" value="1"/>
</dbReference>
<dbReference type="InterPro" id="IPR035969">
    <property type="entry name" value="Rab-GAP_TBC_sf"/>
</dbReference>
<dbReference type="SMART" id="SM00164">
    <property type="entry name" value="TBC"/>
    <property type="match status" value="1"/>
</dbReference>
<dbReference type="PROSITE" id="PS50086">
    <property type="entry name" value="TBC_RABGAP"/>
    <property type="match status" value="1"/>
</dbReference>
<name>A0A1D6G6S4_MAIZE</name>
<dbReference type="Gene3D" id="1.10.8.270">
    <property type="entry name" value="putative rabgap domain of human tbc1 domain family member 14 like domains"/>
    <property type="match status" value="1"/>
</dbReference>
<accession>A0A1D6G6S4</accession>
<sequence length="375" mass="42702">MHIWPTCTFLKRQPHVHTDGCIPTPKSMASSPRSPPPAPTPEFEISRQSRLFAALSKKVIDLDELRMLAAQGVPDAAGVRATVWKVLDWLAFRALVYPFALDVITRLKLYLFLLTFGEDWRSILIPSLLLGYLPNDRSLWEQELAKKRGQYAAFKDEFLTNPVERAQQVPTEGHHNVSAEHVDNGFLHRSEVTREEHPLSLGKTSAWNQFFEYSEIMEQIDRDVKRTHPDMQFFCGDSSFAKSNQESLKNVLLIFAKLNAGIRYVQGMNEVLAPLFFVFRSDPDDKNAEFAEADSFFCFVELLSGFRDNFCQKLDNSAVGIRGTLAKLSQLVAKYDGELQQHLEITTEVSLYMLRSAKLLAVLRIAFCLAFQVTY</sequence>
<reference evidence="1" key="1">
    <citation type="submission" date="2015-12" db="EMBL/GenBank/DDBJ databases">
        <title>Update maize B73 reference genome by single molecule sequencing technologies.</title>
        <authorList>
            <consortium name="Maize Genome Sequencing Project"/>
            <person name="Ware D."/>
        </authorList>
    </citation>
    <scope>NUCLEOTIDE SEQUENCE</scope>
    <source>
        <tissue evidence="1">Seedling</tissue>
    </source>
</reference>
<evidence type="ECO:0000313" key="1">
    <source>
        <dbReference type="EMBL" id="AQK98895.1"/>
    </source>
</evidence>